<evidence type="ECO:0000256" key="1">
    <source>
        <dbReference type="SAM" id="Phobius"/>
    </source>
</evidence>
<dbReference type="InterPro" id="IPR018247">
    <property type="entry name" value="EF_Hand_1_Ca_BS"/>
</dbReference>
<dbReference type="GO" id="GO:0005509">
    <property type="term" value="F:calcium ion binding"/>
    <property type="evidence" value="ECO:0007669"/>
    <property type="project" value="InterPro"/>
</dbReference>
<keyword evidence="1" id="KW-0472">Membrane</keyword>
<evidence type="ECO:0000313" key="3">
    <source>
        <dbReference type="EMBL" id="AAK24122.1"/>
    </source>
</evidence>
<dbReference type="HOGENOM" id="CLU_2141375_0_0_5"/>
<dbReference type="STRING" id="190650.CC_2151"/>
<dbReference type="BioCyc" id="CAULO:CC2151-MONOMER"/>
<dbReference type="KEGG" id="ccr:CC_2151"/>
<keyword evidence="1" id="KW-1133">Transmembrane helix</keyword>
<dbReference type="AlphaFoldDB" id="Q9A6E3"/>
<dbReference type="EMBL" id="AE005673">
    <property type="protein sequence ID" value="AAK24122.1"/>
    <property type="molecule type" value="Genomic_DNA"/>
</dbReference>
<dbReference type="PATRIC" id="fig|190650.5.peg.2171"/>
<organism evidence="3 4">
    <name type="scientific">Caulobacter vibrioides (strain ATCC 19089 / CIP 103742 / CB 15)</name>
    <name type="common">Caulobacter crescentus</name>
    <dbReference type="NCBI Taxonomy" id="190650"/>
    <lineage>
        <taxon>Bacteria</taxon>
        <taxon>Pseudomonadati</taxon>
        <taxon>Pseudomonadota</taxon>
        <taxon>Alphaproteobacteria</taxon>
        <taxon>Caulobacterales</taxon>
        <taxon>Caulobacteraceae</taxon>
        <taxon>Caulobacter</taxon>
    </lineage>
</organism>
<protein>
    <recommendedName>
        <fullName evidence="2">EF-hand domain-containing protein</fullName>
    </recommendedName>
</protein>
<dbReference type="PROSITE" id="PS50222">
    <property type="entry name" value="EF_HAND_2"/>
    <property type="match status" value="1"/>
</dbReference>
<gene>
    <name evidence="3" type="ordered locus">CC_2151</name>
</gene>
<reference evidence="3 4" key="1">
    <citation type="journal article" date="2001" name="Proc. Natl. Acad. Sci. U.S.A.">
        <title>Complete genome sequence of Caulobacter crescentus.</title>
        <authorList>
            <person name="Nierman W.C."/>
            <person name="Feldblyum T.V."/>
            <person name="Laub M.T."/>
            <person name="Paulsen I.T."/>
            <person name="Nelson K.E."/>
            <person name="Eisen J.A."/>
            <person name="Heidelberg J.F."/>
            <person name="Alley M.R."/>
            <person name="Ohta N."/>
            <person name="Maddock J.R."/>
            <person name="Potocka I."/>
            <person name="Nelson W.C."/>
            <person name="Newton A."/>
            <person name="Stephens C."/>
            <person name="Phadke N.D."/>
            <person name="Ely B."/>
            <person name="DeBoy R.T."/>
            <person name="Dodson R.J."/>
            <person name="Durkin A.S."/>
            <person name="Gwinn M.L."/>
            <person name="Haft D.H."/>
            <person name="Kolonay J.F."/>
            <person name="Smit J."/>
            <person name="Craven M.B."/>
            <person name="Khouri H."/>
            <person name="Shetty J."/>
            <person name="Berry K."/>
            <person name="Utterback T."/>
            <person name="Tran K."/>
            <person name="Wolf A."/>
            <person name="Vamathevan J."/>
            <person name="Ermolaeva M."/>
            <person name="White O."/>
            <person name="Salzberg S.L."/>
            <person name="Venter J.C."/>
            <person name="Shapiro L."/>
            <person name="Fraser C.M."/>
        </authorList>
    </citation>
    <scope>NUCLEOTIDE SEQUENCE [LARGE SCALE GENOMIC DNA]</scope>
    <source>
        <strain evidence="4">ATCC 19089 / CB15</strain>
    </source>
</reference>
<feature type="transmembrane region" description="Helical" evidence="1">
    <location>
        <begin position="84"/>
        <end position="103"/>
    </location>
</feature>
<sequence length="135" mass="14617">MAGLSFCAIGDLGLRLRLKVRRPAVTIGKPSKKTETLEIRLPPETKAAFMARCQVTRRTASQALRGFIEQDLVTPKPSPRRRSLVWHALAAAVAGLAVGAVAAPSLARTATSDATFERLDVNHDGVLSIEEFRAR</sequence>
<dbReference type="PROSITE" id="PS00018">
    <property type="entry name" value="EF_HAND_1"/>
    <property type="match status" value="1"/>
</dbReference>
<name>Q9A6E3_CAUVC</name>
<dbReference type="Pfam" id="PF13202">
    <property type="entry name" value="EF-hand_5"/>
    <property type="match status" value="1"/>
</dbReference>
<dbReference type="InterPro" id="IPR002048">
    <property type="entry name" value="EF_hand_dom"/>
</dbReference>
<keyword evidence="1" id="KW-0812">Transmembrane</keyword>
<proteinExistence type="predicted"/>
<evidence type="ECO:0000313" key="4">
    <source>
        <dbReference type="Proteomes" id="UP000001816"/>
    </source>
</evidence>
<feature type="domain" description="EF-hand" evidence="2">
    <location>
        <begin position="107"/>
        <end position="135"/>
    </location>
</feature>
<keyword evidence="4" id="KW-1185">Reference proteome</keyword>
<accession>Q9A6E3</accession>
<dbReference type="EnsemblBacteria" id="AAK24122">
    <property type="protein sequence ID" value="AAK24122"/>
    <property type="gene ID" value="CC_2151"/>
</dbReference>
<dbReference type="Proteomes" id="UP000001816">
    <property type="component" value="Chromosome"/>
</dbReference>
<dbReference type="SMR" id="Q9A6E3"/>
<dbReference type="PIR" id="F87515">
    <property type="entry name" value="F87515"/>
</dbReference>
<evidence type="ECO:0000259" key="2">
    <source>
        <dbReference type="PROSITE" id="PS50222"/>
    </source>
</evidence>